<keyword evidence="4 9" id="KW-0812">Transmembrane</keyword>
<dbReference type="PANTHER" id="PTHR30606">
    <property type="entry name" value="LIPID A BIOSYNTHESIS LAUROYL ACYLTRANSFERASE"/>
    <property type="match status" value="1"/>
</dbReference>
<dbReference type="RefSeq" id="WP_290264551.1">
    <property type="nucleotide sequence ID" value="NZ_JAUFQG010000006.1"/>
</dbReference>
<accession>A0ABV8UZJ8</accession>
<keyword evidence="5 9" id="KW-0448">Lipopolysaccharide biosynthesis</keyword>
<gene>
    <name evidence="9 10" type="primary">lpxL</name>
    <name evidence="10" type="ORF">ACFOX3_00475</name>
</gene>
<evidence type="ECO:0000256" key="8">
    <source>
        <dbReference type="ARBA" id="ARBA00023315"/>
    </source>
</evidence>
<keyword evidence="11" id="KW-1185">Reference proteome</keyword>
<evidence type="ECO:0000256" key="5">
    <source>
        <dbReference type="ARBA" id="ARBA00022985"/>
    </source>
</evidence>
<evidence type="ECO:0000256" key="9">
    <source>
        <dbReference type="HAMAP-Rule" id="MF_01942"/>
    </source>
</evidence>
<dbReference type="Proteomes" id="UP001595840">
    <property type="component" value="Unassembled WGS sequence"/>
</dbReference>
<dbReference type="InterPro" id="IPR004960">
    <property type="entry name" value="LipA_acyltrans"/>
</dbReference>
<keyword evidence="1 9" id="KW-1003">Cell membrane</keyword>
<proteinExistence type="inferred from homology"/>
<feature type="transmembrane region" description="Helical" evidence="9">
    <location>
        <begin position="16"/>
        <end position="36"/>
    </location>
</feature>
<dbReference type="PANTHER" id="PTHR30606:SF9">
    <property type="entry name" value="LIPID A BIOSYNTHESIS LAUROYLTRANSFERASE"/>
    <property type="match status" value="1"/>
</dbReference>
<keyword evidence="3 9" id="KW-0808">Transferase</keyword>
<dbReference type="EC" id="2.3.1.241" evidence="9"/>
<comment type="pathway">
    <text evidence="9">Glycolipid biosynthesis; KDO(2)-lipid A biosynthesis; KDO(2)-lipid A from CMP-3-deoxy-D-manno-octulosonate and lipid IV(A): step 3/4.</text>
</comment>
<evidence type="ECO:0000256" key="7">
    <source>
        <dbReference type="ARBA" id="ARBA00023136"/>
    </source>
</evidence>
<evidence type="ECO:0000313" key="10">
    <source>
        <dbReference type="EMBL" id="MFC4360749.1"/>
    </source>
</evidence>
<keyword evidence="7 9" id="KW-0472">Membrane</keyword>
<evidence type="ECO:0000256" key="2">
    <source>
        <dbReference type="ARBA" id="ARBA00022519"/>
    </source>
</evidence>
<dbReference type="EMBL" id="JBHSCX010000001">
    <property type="protein sequence ID" value="MFC4360749.1"/>
    <property type="molecule type" value="Genomic_DNA"/>
</dbReference>
<comment type="subcellular location">
    <subcellularLocation>
        <location evidence="9">Cell inner membrane</location>
        <topology evidence="9">Single-pass membrane protein</topology>
    </subcellularLocation>
</comment>
<evidence type="ECO:0000256" key="1">
    <source>
        <dbReference type="ARBA" id="ARBA00022475"/>
    </source>
</evidence>
<protein>
    <recommendedName>
        <fullName evidence="9">Lipid A biosynthesis acyltransferase</fullName>
        <ecNumber evidence="9">2.3.1.241</ecNumber>
    </recommendedName>
    <alternativeName>
        <fullName evidence="9">Kdo(2)-lipid IV(A) acyltransferase</fullName>
    </alternativeName>
</protein>
<dbReference type="NCBIfam" id="TIGR02207">
    <property type="entry name" value="lipid_A_htrB"/>
    <property type="match status" value="1"/>
</dbReference>
<comment type="similarity">
    <text evidence="9">Belongs to the LpxL/LpxM/LpxP family.</text>
</comment>
<dbReference type="Pfam" id="PF03279">
    <property type="entry name" value="Lip_A_acyltrans"/>
    <property type="match status" value="1"/>
</dbReference>
<comment type="caution">
    <text evidence="9">Lacks conserved residue(s) required for the propagation of feature annotation.</text>
</comment>
<dbReference type="CDD" id="cd07984">
    <property type="entry name" value="LPLAT_LABLAT-like"/>
    <property type="match status" value="1"/>
</dbReference>
<dbReference type="PIRSF" id="PIRSF026649">
    <property type="entry name" value="MsbB"/>
    <property type="match status" value="1"/>
</dbReference>
<keyword evidence="2 9" id="KW-0997">Cell inner membrane</keyword>
<name>A0ABV8UZJ8_9GAMM</name>
<evidence type="ECO:0000256" key="4">
    <source>
        <dbReference type="ARBA" id="ARBA00022692"/>
    </source>
</evidence>
<evidence type="ECO:0000256" key="6">
    <source>
        <dbReference type="ARBA" id="ARBA00022989"/>
    </source>
</evidence>
<sequence>MLLRPRFTRNLLHPRYWFIWLAAGIFYLCAQLPYAWQMAMGRGIGRLFYRFAKERKHIACTNLRLCFPDLTDDERDRLLRLNMQDTGMGLMEQNIGWFMPEARYRKLVEVEGLEHIQALGKQAALIVVKHNNCISVCTIGLSMFMPIAGMYRRHKNAALEYLQTRGRVRLCPEGTVVERKETRTMMRLLRQGLSVMYAPDQDYGIKNGVWASYFGVPAATVTATTGFAKLGKAKVIVMNCFRLPNAQGYKIILSPPLANVPSDDELHDAQVINDIFEAQIREFPEQYLWVHRRFKTRPQGEKRPY</sequence>
<dbReference type="InterPro" id="IPR011920">
    <property type="entry name" value="Lipid_A_LpxL_LpxP"/>
</dbReference>
<reference evidence="11" key="1">
    <citation type="journal article" date="2019" name="Int. J. Syst. Evol. Microbiol.">
        <title>The Global Catalogue of Microorganisms (GCM) 10K type strain sequencing project: providing services to taxonomists for standard genome sequencing and annotation.</title>
        <authorList>
            <consortium name="The Broad Institute Genomics Platform"/>
            <consortium name="The Broad Institute Genome Sequencing Center for Infectious Disease"/>
            <person name="Wu L."/>
            <person name="Ma J."/>
        </authorList>
    </citation>
    <scope>NUCLEOTIDE SEQUENCE [LARGE SCALE GENOMIC DNA]</scope>
    <source>
        <strain evidence="11">CECT 8570</strain>
    </source>
</reference>
<comment type="catalytic activity">
    <reaction evidence="9">
        <text>an alpha-Kdo-(2-&gt;4)-alpha-Kdo-(2-&gt;6)-lipid IVA + a fatty acyl-[ACP] = an alpha-Kdo-(2-&gt;4)-alpha-Kdo-(2-&gt;6)-(acyl)-lipid IVA + holo-[ACP]</text>
        <dbReference type="Rhea" id="RHEA:69396"/>
        <dbReference type="Rhea" id="RHEA-COMP:9685"/>
        <dbReference type="Rhea" id="RHEA-COMP:14125"/>
        <dbReference type="ChEBI" id="CHEBI:64479"/>
        <dbReference type="ChEBI" id="CHEBI:138651"/>
        <dbReference type="ChEBI" id="CHEBI:176429"/>
        <dbReference type="ChEBI" id="CHEBI:176430"/>
        <dbReference type="EC" id="2.3.1.241"/>
    </reaction>
</comment>
<dbReference type="HAMAP" id="MF_01942">
    <property type="entry name" value="Lipid_A_LpxL_LpxP"/>
    <property type="match status" value="1"/>
</dbReference>
<evidence type="ECO:0000256" key="3">
    <source>
        <dbReference type="ARBA" id="ARBA00022679"/>
    </source>
</evidence>
<comment type="function">
    <text evidence="9">Catalyzes the transfer of an acyl chain from an acyl-[acyl-carrier-protein] (ACP) to a Kdo(2)-lipid IV(A) to form a Kdo(2)-(acyl)-lipid IV(A).</text>
</comment>
<evidence type="ECO:0000313" key="11">
    <source>
        <dbReference type="Proteomes" id="UP001595840"/>
    </source>
</evidence>
<organism evidence="10 11">
    <name type="scientific">Simiduia curdlanivorans</name>
    <dbReference type="NCBI Taxonomy" id="1492769"/>
    <lineage>
        <taxon>Bacteria</taxon>
        <taxon>Pseudomonadati</taxon>
        <taxon>Pseudomonadota</taxon>
        <taxon>Gammaproteobacteria</taxon>
        <taxon>Cellvibrionales</taxon>
        <taxon>Cellvibrionaceae</taxon>
        <taxon>Simiduia</taxon>
    </lineage>
</organism>
<keyword evidence="8 9" id="KW-0012">Acyltransferase</keyword>
<dbReference type="GO" id="GO:0016746">
    <property type="term" value="F:acyltransferase activity"/>
    <property type="evidence" value="ECO:0007669"/>
    <property type="project" value="UniProtKB-KW"/>
</dbReference>
<keyword evidence="6 9" id="KW-1133">Transmembrane helix</keyword>
<comment type="pathway">
    <text evidence="9">Bacterial outer membrane biogenesis; lipopolysaccharide biosynthesis.</text>
</comment>
<comment type="caution">
    <text evidence="10">The sequence shown here is derived from an EMBL/GenBank/DDBJ whole genome shotgun (WGS) entry which is preliminary data.</text>
</comment>